<name>A0ABR7YDM8_9SPHI</name>
<evidence type="ECO:0000313" key="2">
    <source>
        <dbReference type="EMBL" id="MBD1429419.1"/>
    </source>
</evidence>
<dbReference type="PANTHER" id="PTHR35339">
    <property type="entry name" value="LINALOOL DEHYDRATASE_ISOMERASE DOMAIN-CONTAINING PROTEIN"/>
    <property type="match status" value="1"/>
</dbReference>
<organism evidence="2 3">
    <name type="scientific">Sphingobacterium litopenaei</name>
    <dbReference type="NCBI Taxonomy" id="2763500"/>
    <lineage>
        <taxon>Bacteria</taxon>
        <taxon>Pseudomonadati</taxon>
        <taxon>Bacteroidota</taxon>
        <taxon>Sphingobacteriia</taxon>
        <taxon>Sphingobacteriales</taxon>
        <taxon>Sphingobacteriaceae</taxon>
        <taxon>Sphingobacterium</taxon>
    </lineage>
</organism>
<dbReference type="InterPro" id="IPR016624">
    <property type="entry name" value="UCP014753"/>
</dbReference>
<evidence type="ECO:0000313" key="3">
    <source>
        <dbReference type="Proteomes" id="UP000651271"/>
    </source>
</evidence>
<sequence length="639" mass="73370">MYTKNFKYIFSFLFWIILLHVEAQTVFEVKNPDKQLSPLTGMNREHWKDAAKYLLNGAFSYVHSIDDPFIFPKQPGRSYPRDGKHNATELLEGLCRTLFLGSPLLKEEPNLKLNNIALAEYYRNQIIKLSDPKSQTYIAHRAKNGGPSQILVEFGALSISLKAAQEVLWDPLSKDQKDQLAALMLSYGDGPTIDMNWRFFNIFILSFFKDQGYKVNDAKLEELLQKVLKDYKGQGWYTDSPFYDYYSMWAFQMFGGLWSDMFGQKYYPQYASQFMHNLRDLADTYPYMFDQKGHMIMFGRSIAYRMGATSPLPLLAHLKNKEGINFGWMRRIASGTVLQFLEHPEFLKDGLPTLGFYGPFEPAVQEYSCRASVFWLGKVFITSLLLPKDNIFWTAKENNGAWEKEIPKAKLVQKYSEGSNVLITDYGNIGASEIRAWAGTWKMGYYEGTENYTKLSYSSIFPWQADSKDGTVSMNYAISKADNTYETFRYYVFQNYADNVYKRRAIWATDTTVQIKLADVMQSNGIVRRDTLLNAKGKKVNFGHYALPEFAGKTVIQKEQKIGGLQATIIDNGKYQLALIPKKGWDSVNVVKSTGLHPESNVSYVIQASADIKEYKHVFETILLFKNSGEKWSKADLQK</sequence>
<reference evidence="2 3" key="1">
    <citation type="submission" date="2020-08" db="EMBL/GenBank/DDBJ databases">
        <title>Sphingobacterium sp. DN04309 isolated from aquaculture water.</title>
        <authorList>
            <person name="Zhang M."/>
        </authorList>
    </citation>
    <scope>NUCLEOTIDE SEQUENCE [LARGE SCALE GENOMIC DNA]</scope>
    <source>
        <strain evidence="2 3">DN04309</strain>
    </source>
</reference>
<dbReference type="InterPro" id="IPR049349">
    <property type="entry name" value="DUF2264_N"/>
</dbReference>
<keyword evidence="3" id="KW-1185">Reference proteome</keyword>
<accession>A0ABR7YDM8</accession>
<dbReference type="EMBL" id="JACOIJ010000011">
    <property type="protein sequence ID" value="MBD1429419.1"/>
    <property type="molecule type" value="Genomic_DNA"/>
</dbReference>
<dbReference type="PANTHER" id="PTHR35339:SF4">
    <property type="entry name" value="LINALOOL DEHYDRATASE_ISOMERASE DOMAIN-CONTAINING PROTEIN"/>
    <property type="match status" value="1"/>
</dbReference>
<dbReference type="RefSeq" id="WP_190301953.1">
    <property type="nucleotide sequence ID" value="NZ_JACOIJ010000011.1"/>
</dbReference>
<dbReference type="Pfam" id="PF10022">
    <property type="entry name" value="DUF2264"/>
    <property type="match status" value="1"/>
</dbReference>
<gene>
    <name evidence="2" type="ORF">H8B04_07530</name>
</gene>
<evidence type="ECO:0000259" key="1">
    <source>
        <dbReference type="Pfam" id="PF10022"/>
    </source>
</evidence>
<dbReference type="PIRSF" id="PIRSF014753">
    <property type="entry name" value="UCP014753"/>
    <property type="match status" value="1"/>
</dbReference>
<protein>
    <submittedName>
        <fullName evidence="2">DUF2264 domain-containing protein</fullName>
    </submittedName>
</protein>
<feature type="domain" description="DUF2264" evidence="1">
    <location>
        <begin position="44"/>
        <end position="399"/>
    </location>
</feature>
<dbReference type="Proteomes" id="UP000651271">
    <property type="component" value="Unassembled WGS sequence"/>
</dbReference>
<proteinExistence type="predicted"/>
<comment type="caution">
    <text evidence="2">The sequence shown here is derived from an EMBL/GenBank/DDBJ whole genome shotgun (WGS) entry which is preliminary data.</text>
</comment>